<evidence type="ECO:0000313" key="3">
    <source>
        <dbReference type="EMBL" id="RYO80484.1"/>
    </source>
</evidence>
<feature type="transmembrane region" description="Helical" evidence="1">
    <location>
        <begin position="151"/>
        <end position="171"/>
    </location>
</feature>
<gene>
    <name evidence="3" type="ORF">DL762_007625</name>
</gene>
<dbReference type="EMBL" id="QJNS01000288">
    <property type="protein sequence ID" value="RYO80484.1"/>
    <property type="molecule type" value="Genomic_DNA"/>
</dbReference>
<accession>A0ABY0GZ49</accession>
<comment type="caution">
    <text evidence="3">The sequence shown here is derived from an EMBL/GenBank/DDBJ whole genome shotgun (WGS) entry which is preliminary data.</text>
</comment>
<keyword evidence="1" id="KW-1133">Transmembrane helix</keyword>
<evidence type="ECO:0000259" key="2">
    <source>
        <dbReference type="Pfam" id="PF20237"/>
    </source>
</evidence>
<keyword evidence="4" id="KW-1185">Reference proteome</keyword>
<sequence>MLPIKSVFSRVKESNNKDANRDRLLEGLGSLPYHERLTRFIRGSDIAASRLDDGPGSRLQAALIWDHGLRAVPSHQSLFQDSDILGSFDPNLMQHSTAIGRSLGREREEAILNDERLARLRTTLKRLMLAIIGGLIIVVPMFILVEGDTTVKTLVVITTSILLFAIGVAVLSQAAPESLLAATAAYAAVLVTLIGDGSKGLSMNNNEDVMEKGTPS</sequence>
<evidence type="ECO:0000313" key="4">
    <source>
        <dbReference type="Proteomes" id="UP000294003"/>
    </source>
</evidence>
<reference evidence="3 4" key="1">
    <citation type="submission" date="2018-06" db="EMBL/GenBank/DDBJ databases">
        <title>Complete Genomes of Monosporascus.</title>
        <authorList>
            <person name="Robinson A.J."/>
            <person name="Natvig D.O."/>
        </authorList>
    </citation>
    <scope>NUCLEOTIDE SEQUENCE [LARGE SCALE GENOMIC DNA]</scope>
    <source>
        <strain evidence="3 4">CBS 609.92</strain>
    </source>
</reference>
<name>A0ABY0GZ49_9PEZI</name>
<evidence type="ECO:0000256" key="1">
    <source>
        <dbReference type="SAM" id="Phobius"/>
    </source>
</evidence>
<dbReference type="Proteomes" id="UP000294003">
    <property type="component" value="Unassembled WGS sequence"/>
</dbReference>
<keyword evidence="1" id="KW-0812">Transmembrane</keyword>
<feature type="transmembrane region" description="Helical" evidence="1">
    <location>
        <begin position="127"/>
        <end position="145"/>
    </location>
</feature>
<organism evidence="3 4">
    <name type="scientific">Monosporascus cannonballus</name>
    <dbReference type="NCBI Taxonomy" id="155416"/>
    <lineage>
        <taxon>Eukaryota</taxon>
        <taxon>Fungi</taxon>
        <taxon>Dikarya</taxon>
        <taxon>Ascomycota</taxon>
        <taxon>Pezizomycotina</taxon>
        <taxon>Sordariomycetes</taxon>
        <taxon>Xylariomycetidae</taxon>
        <taxon>Xylariales</taxon>
        <taxon>Xylariales incertae sedis</taxon>
        <taxon>Monosporascus</taxon>
    </lineage>
</organism>
<proteinExistence type="predicted"/>
<feature type="domain" description="DUF6594" evidence="2">
    <location>
        <begin position="109"/>
        <end position="191"/>
    </location>
</feature>
<feature type="transmembrane region" description="Helical" evidence="1">
    <location>
        <begin position="178"/>
        <end position="195"/>
    </location>
</feature>
<dbReference type="InterPro" id="IPR046529">
    <property type="entry name" value="DUF6594"/>
</dbReference>
<dbReference type="Pfam" id="PF20237">
    <property type="entry name" value="DUF6594"/>
    <property type="match status" value="1"/>
</dbReference>
<keyword evidence="1" id="KW-0472">Membrane</keyword>
<protein>
    <recommendedName>
        <fullName evidence="2">DUF6594 domain-containing protein</fullName>
    </recommendedName>
</protein>